<dbReference type="PROSITE" id="PS51352">
    <property type="entry name" value="THIOREDOXIN_2"/>
    <property type="match status" value="1"/>
</dbReference>
<evidence type="ECO:0000256" key="2">
    <source>
        <dbReference type="ARBA" id="ARBA00023008"/>
    </source>
</evidence>
<organism evidence="5 6">
    <name type="scientific">Hymenobacter artigasi</name>
    <dbReference type="NCBI Taxonomy" id="2719616"/>
    <lineage>
        <taxon>Bacteria</taxon>
        <taxon>Pseudomonadati</taxon>
        <taxon>Bacteroidota</taxon>
        <taxon>Cytophagia</taxon>
        <taxon>Cytophagales</taxon>
        <taxon>Hymenobacteraceae</taxon>
        <taxon>Hymenobacter</taxon>
    </lineage>
</organism>
<gene>
    <name evidence="5" type="ORF">HBN54_003614</name>
</gene>
<dbReference type="InterPro" id="IPR013766">
    <property type="entry name" value="Thioredoxin_domain"/>
</dbReference>
<comment type="similarity">
    <text evidence="1">Belongs to the SCO1/2 family.</text>
</comment>
<evidence type="ECO:0000313" key="6">
    <source>
        <dbReference type="Proteomes" id="UP000717634"/>
    </source>
</evidence>
<accession>A0ABX1HL75</accession>
<keyword evidence="2" id="KW-0186">Copper</keyword>
<reference evidence="5 6" key="1">
    <citation type="submission" date="2020-03" db="EMBL/GenBank/DDBJ databases">
        <title>Genomic Encyclopedia of Type Strains, Phase IV (KMG-V): Genome sequencing to study the core and pangenomes of soil and plant-associated prokaryotes.</title>
        <authorList>
            <person name="Whitman W."/>
        </authorList>
    </citation>
    <scope>NUCLEOTIDE SEQUENCE [LARGE SCALE GENOMIC DNA]</scope>
    <source>
        <strain evidence="5 6">1B</strain>
    </source>
</reference>
<name>A0ABX1HL75_9BACT</name>
<evidence type="ECO:0000313" key="5">
    <source>
        <dbReference type="EMBL" id="NKI91002.1"/>
    </source>
</evidence>
<dbReference type="Proteomes" id="UP000717634">
    <property type="component" value="Unassembled WGS sequence"/>
</dbReference>
<feature type="domain" description="Thioredoxin" evidence="4">
    <location>
        <begin position="42"/>
        <end position="236"/>
    </location>
</feature>
<dbReference type="RefSeq" id="WP_382214737.1">
    <property type="nucleotide sequence ID" value="NZ_JBHSRZ010000028.1"/>
</dbReference>
<dbReference type="CDD" id="cd02968">
    <property type="entry name" value="SCO"/>
    <property type="match status" value="1"/>
</dbReference>
<sequence>MASFMALSADTTACRLCRNSRGLLGLLLALALFSCQPQAPAAPPATPAETLPFYNTADFDAEWISPADSAYGRIHTIADFALRSQLGHTITRDSLAGHIYVANFFFSICPGICPKMTNNLKTLQDVFAANQQVKMVSFSVMPWVDSVETLKEYGAINNINPARWYLLTGDKAQIYHLARTSFFAEKGLGLQKTTNQFLHTESMLLIDKKGRIRGIYNATQKPDIERVTDDINVLLKEDSGALALKRR</sequence>
<evidence type="ECO:0000259" key="4">
    <source>
        <dbReference type="PROSITE" id="PS51352"/>
    </source>
</evidence>
<evidence type="ECO:0000256" key="1">
    <source>
        <dbReference type="ARBA" id="ARBA00010996"/>
    </source>
</evidence>
<dbReference type="EMBL" id="JAAVTK010000012">
    <property type="protein sequence ID" value="NKI91002.1"/>
    <property type="molecule type" value="Genomic_DNA"/>
</dbReference>
<evidence type="ECO:0000256" key="3">
    <source>
        <dbReference type="SAM" id="SignalP"/>
    </source>
</evidence>
<feature type="signal peptide" evidence="3">
    <location>
        <begin position="1"/>
        <end position="41"/>
    </location>
</feature>
<proteinExistence type="inferred from homology"/>
<dbReference type="PANTHER" id="PTHR12151:SF25">
    <property type="entry name" value="LINALOOL DEHYDRATASE_ISOMERASE DOMAIN-CONTAINING PROTEIN"/>
    <property type="match status" value="1"/>
</dbReference>
<dbReference type="PANTHER" id="PTHR12151">
    <property type="entry name" value="ELECTRON TRANSPORT PROTIN SCO1/SENC FAMILY MEMBER"/>
    <property type="match status" value="1"/>
</dbReference>
<keyword evidence="3" id="KW-0732">Signal</keyword>
<dbReference type="Pfam" id="PF02630">
    <property type="entry name" value="SCO1-SenC"/>
    <property type="match status" value="1"/>
</dbReference>
<protein>
    <submittedName>
        <fullName evidence="5">Protein SCO1/2</fullName>
    </submittedName>
</protein>
<dbReference type="SUPFAM" id="SSF52833">
    <property type="entry name" value="Thioredoxin-like"/>
    <property type="match status" value="1"/>
</dbReference>
<comment type="caution">
    <text evidence="5">The sequence shown here is derived from an EMBL/GenBank/DDBJ whole genome shotgun (WGS) entry which is preliminary data.</text>
</comment>
<keyword evidence="6" id="KW-1185">Reference proteome</keyword>
<dbReference type="InterPro" id="IPR003782">
    <property type="entry name" value="SCO1/SenC"/>
</dbReference>
<feature type="chain" id="PRO_5046403671" evidence="3">
    <location>
        <begin position="42"/>
        <end position="247"/>
    </location>
</feature>
<dbReference type="InterPro" id="IPR036249">
    <property type="entry name" value="Thioredoxin-like_sf"/>
</dbReference>
<dbReference type="Gene3D" id="3.40.30.10">
    <property type="entry name" value="Glutaredoxin"/>
    <property type="match status" value="1"/>
</dbReference>